<evidence type="ECO:0008006" key="3">
    <source>
        <dbReference type="Google" id="ProtNLM"/>
    </source>
</evidence>
<sequence>SSLESYTHNLSNSIIDDGLSGEFDPTDKTKLETTINEAISWLGSSQEAFREEYDEKRKELEDTDCR</sequence>
<protein>
    <recommendedName>
        <fullName evidence="3">Heat shock protein 70</fullName>
    </recommendedName>
</protein>
<keyword evidence="2" id="KW-1185">Reference proteome</keyword>
<organism evidence="1 2">
    <name type="scientific">Macrolepiota fuliginosa MF-IS2</name>
    <dbReference type="NCBI Taxonomy" id="1400762"/>
    <lineage>
        <taxon>Eukaryota</taxon>
        <taxon>Fungi</taxon>
        <taxon>Dikarya</taxon>
        <taxon>Basidiomycota</taxon>
        <taxon>Agaricomycotina</taxon>
        <taxon>Agaricomycetes</taxon>
        <taxon>Agaricomycetidae</taxon>
        <taxon>Agaricales</taxon>
        <taxon>Agaricineae</taxon>
        <taxon>Agaricaceae</taxon>
        <taxon>Macrolepiota</taxon>
    </lineage>
</organism>
<feature type="non-terminal residue" evidence="1">
    <location>
        <position position="1"/>
    </location>
</feature>
<comment type="caution">
    <text evidence="1">The sequence shown here is derived from an EMBL/GenBank/DDBJ whole genome shotgun (WGS) entry which is preliminary data.</text>
</comment>
<dbReference type="Gene3D" id="1.20.1270.10">
    <property type="match status" value="1"/>
</dbReference>
<dbReference type="EMBL" id="MU151527">
    <property type="protein sequence ID" value="KAF9443045.1"/>
    <property type="molecule type" value="Genomic_DNA"/>
</dbReference>
<dbReference type="Proteomes" id="UP000807342">
    <property type="component" value="Unassembled WGS sequence"/>
</dbReference>
<evidence type="ECO:0000313" key="2">
    <source>
        <dbReference type="Proteomes" id="UP000807342"/>
    </source>
</evidence>
<dbReference type="InterPro" id="IPR029048">
    <property type="entry name" value="HSP70_C_sf"/>
</dbReference>
<dbReference type="OrthoDB" id="3055264at2759"/>
<evidence type="ECO:0000313" key="1">
    <source>
        <dbReference type="EMBL" id="KAF9443045.1"/>
    </source>
</evidence>
<dbReference type="AlphaFoldDB" id="A0A9P5X4F7"/>
<accession>A0A9P5X4F7</accession>
<gene>
    <name evidence="1" type="ORF">P691DRAFT_680337</name>
</gene>
<reference evidence="1" key="1">
    <citation type="submission" date="2020-11" db="EMBL/GenBank/DDBJ databases">
        <authorList>
            <consortium name="DOE Joint Genome Institute"/>
            <person name="Ahrendt S."/>
            <person name="Riley R."/>
            <person name="Andreopoulos W."/>
            <person name="Labutti K."/>
            <person name="Pangilinan J."/>
            <person name="Ruiz-Duenas F.J."/>
            <person name="Barrasa J.M."/>
            <person name="Sanchez-Garcia M."/>
            <person name="Camarero S."/>
            <person name="Miyauchi S."/>
            <person name="Serrano A."/>
            <person name="Linde D."/>
            <person name="Babiker R."/>
            <person name="Drula E."/>
            <person name="Ayuso-Fernandez I."/>
            <person name="Pacheco R."/>
            <person name="Padilla G."/>
            <person name="Ferreira P."/>
            <person name="Barriuso J."/>
            <person name="Kellner H."/>
            <person name="Castanera R."/>
            <person name="Alfaro M."/>
            <person name="Ramirez L."/>
            <person name="Pisabarro A.G."/>
            <person name="Kuo A."/>
            <person name="Tritt A."/>
            <person name="Lipzen A."/>
            <person name="He G."/>
            <person name="Yan M."/>
            <person name="Ng V."/>
            <person name="Cullen D."/>
            <person name="Martin F."/>
            <person name="Rosso M.-N."/>
            <person name="Henrissat B."/>
            <person name="Hibbett D."/>
            <person name="Martinez A.T."/>
            <person name="Grigoriev I.V."/>
        </authorList>
    </citation>
    <scope>NUCLEOTIDE SEQUENCE</scope>
    <source>
        <strain evidence="1">MF-IS2</strain>
    </source>
</reference>
<proteinExistence type="predicted"/>
<dbReference type="SUPFAM" id="SSF100934">
    <property type="entry name" value="Heat shock protein 70kD (HSP70), C-terminal subdomain"/>
    <property type="match status" value="1"/>
</dbReference>
<name>A0A9P5X4F7_9AGAR</name>